<dbReference type="PANTHER" id="PTHR11735:SF11">
    <property type="entry name" value="TRNA THREONYLCARBAMOYLADENOSINE BIOSYNTHESIS PROTEIN TSAB"/>
    <property type="match status" value="1"/>
</dbReference>
<feature type="domain" description="Gcp-like" evidence="1">
    <location>
        <begin position="35"/>
        <end position="168"/>
    </location>
</feature>
<name>A0ABW6A221_9BACT</name>
<dbReference type="InterPro" id="IPR000905">
    <property type="entry name" value="Gcp-like_dom"/>
</dbReference>
<evidence type="ECO:0000313" key="3">
    <source>
        <dbReference type="Proteomes" id="UP001597511"/>
    </source>
</evidence>
<evidence type="ECO:0000313" key="2">
    <source>
        <dbReference type="EMBL" id="MFD2919354.1"/>
    </source>
</evidence>
<sequence length="221" mass="23868">MSLLLHIDTALGKATVSLAAGETLIAVKENQDMRDQATWIHTAIQNLLQENGYTTASLSAIAVVAGPGSYTGLRIGLATAKGLCYALQIPLITINTLELIAQAAQPQATDLVCAMIDARRMEVFMALYNKAGEAIIEPEAKIITADSFADILDQQYIVFAGNSNAKVSSVIKHPHAVFLENNYTVTDICAFANRMYQNGSFTGLAYAEPYYVKEYYSTSGT</sequence>
<dbReference type="SUPFAM" id="SSF53067">
    <property type="entry name" value="Actin-like ATPase domain"/>
    <property type="match status" value="2"/>
</dbReference>
<dbReference type="EC" id="2.3.1.234" evidence="2"/>
<dbReference type="Proteomes" id="UP001597511">
    <property type="component" value="Unassembled WGS sequence"/>
</dbReference>
<organism evidence="2 3">
    <name type="scientific">Terrimonas rubra</name>
    <dbReference type="NCBI Taxonomy" id="1035890"/>
    <lineage>
        <taxon>Bacteria</taxon>
        <taxon>Pseudomonadati</taxon>
        <taxon>Bacteroidota</taxon>
        <taxon>Chitinophagia</taxon>
        <taxon>Chitinophagales</taxon>
        <taxon>Chitinophagaceae</taxon>
        <taxon>Terrimonas</taxon>
    </lineage>
</organism>
<dbReference type="InterPro" id="IPR043129">
    <property type="entry name" value="ATPase_NBD"/>
</dbReference>
<reference evidence="3" key="1">
    <citation type="journal article" date="2019" name="Int. J. Syst. Evol. Microbiol.">
        <title>The Global Catalogue of Microorganisms (GCM) 10K type strain sequencing project: providing services to taxonomists for standard genome sequencing and annotation.</title>
        <authorList>
            <consortium name="The Broad Institute Genomics Platform"/>
            <consortium name="The Broad Institute Genome Sequencing Center for Infectious Disease"/>
            <person name="Wu L."/>
            <person name="Ma J."/>
        </authorList>
    </citation>
    <scope>NUCLEOTIDE SEQUENCE [LARGE SCALE GENOMIC DNA]</scope>
    <source>
        <strain evidence="3">KCTC 23299</strain>
    </source>
</reference>
<dbReference type="NCBIfam" id="TIGR03725">
    <property type="entry name" value="T6A_YeaZ"/>
    <property type="match status" value="1"/>
</dbReference>
<dbReference type="GO" id="GO:0061711">
    <property type="term" value="F:tRNA N(6)-L-threonylcarbamoyladenine synthase activity"/>
    <property type="evidence" value="ECO:0007669"/>
    <property type="project" value="UniProtKB-EC"/>
</dbReference>
<comment type="caution">
    <text evidence="2">The sequence shown here is derived from an EMBL/GenBank/DDBJ whole genome shotgun (WGS) entry which is preliminary data.</text>
</comment>
<dbReference type="Pfam" id="PF00814">
    <property type="entry name" value="TsaD"/>
    <property type="match status" value="1"/>
</dbReference>
<keyword evidence="2" id="KW-0012">Acyltransferase</keyword>
<dbReference type="CDD" id="cd24032">
    <property type="entry name" value="ASKHA_NBD_TsaB"/>
    <property type="match status" value="1"/>
</dbReference>
<accession>A0ABW6A221</accession>
<dbReference type="PANTHER" id="PTHR11735">
    <property type="entry name" value="TRNA N6-ADENOSINE THREONYLCARBAMOYLTRANSFERASE"/>
    <property type="match status" value="1"/>
</dbReference>
<gene>
    <name evidence="2" type="primary">tsaB</name>
    <name evidence="2" type="ORF">ACFS6H_06490</name>
</gene>
<evidence type="ECO:0000259" key="1">
    <source>
        <dbReference type="Pfam" id="PF00814"/>
    </source>
</evidence>
<protein>
    <submittedName>
        <fullName evidence="2">tRNA (Adenosine(37)-N6)-threonylcarbamoyltransferase complex dimerization subunit type 1 TsaB</fullName>
        <ecNumber evidence="2">2.3.1.234</ecNumber>
    </submittedName>
</protein>
<dbReference type="EMBL" id="JBHUOZ010000001">
    <property type="protein sequence ID" value="MFD2919354.1"/>
    <property type="molecule type" value="Genomic_DNA"/>
</dbReference>
<proteinExistence type="predicted"/>
<dbReference type="InterPro" id="IPR022496">
    <property type="entry name" value="T6A_TsaB"/>
</dbReference>
<keyword evidence="2" id="KW-0808">Transferase</keyword>
<dbReference type="Gene3D" id="3.30.420.40">
    <property type="match status" value="2"/>
</dbReference>
<keyword evidence="3" id="KW-1185">Reference proteome</keyword>
<dbReference type="RefSeq" id="WP_386096458.1">
    <property type="nucleotide sequence ID" value="NZ_JBHUOZ010000001.1"/>
</dbReference>